<dbReference type="AlphaFoldDB" id="A0A1Y5HTR2"/>
<feature type="region of interest" description="Disordered" evidence="1">
    <location>
        <begin position="111"/>
        <end position="131"/>
    </location>
</feature>
<organism evidence="3 4">
    <name type="scientific">Oleispira antarctica</name>
    <dbReference type="NCBI Taxonomy" id="188908"/>
    <lineage>
        <taxon>Bacteria</taxon>
        <taxon>Pseudomonadati</taxon>
        <taxon>Pseudomonadota</taxon>
        <taxon>Gammaproteobacteria</taxon>
        <taxon>Oceanospirillales</taxon>
        <taxon>Oceanospirillaceae</taxon>
        <taxon>Oleispira</taxon>
    </lineage>
</organism>
<proteinExistence type="predicted"/>
<sequence length="209" mass="23008">MKVFLLVVILFGCSYANADRSFSNISVAISSINSKDNNDLSVDGQGTSFGLSFEISNQFYLMLARSKADSNRSDDLYNYEDKSDVKFFGIGRYFKVSDSSKISFNFLTGRPSQSGTRTSKADGTIESGSGQLTRGQRIGLSYIYEPTQNTSFSAGFLREDFGTYEEDGYSLDAIFSINSSFEAGIFASKVDTVEQIGVSLGYKWAKSKE</sequence>
<comment type="caution">
    <text evidence="3">The sequence shown here is derived from an EMBL/GenBank/DDBJ whole genome shotgun (WGS) entry which is preliminary data.</text>
</comment>
<reference evidence="4" key="1">
    <citation type="journal article" date="2017" name="Proc. Natl. Acad. Sci. U.S.A.">
        <title>Simulation of Deepwater Horizon oil plume reveals substrate specialization within a complex community of hydrocarbon degraders.</title>
        <authorList>
            <person name="Hu P."/>
            <person name="Dubinsky E.A."/>
            <person name="Probst A.J."/>
            <person name="Wang J."/>
            <person name="Sieber C.M.K."/>
            <person name="Tom L.M."/>
            <person name="Gardinali P."/>
            <person name="Banfield J.F."/>
            <person name="Atlas R.M."/>
            <person name="Andersen G.L."/>
        </authorList>
    </citation>
    <scope>NUCLEOTIDE SEQUENCE [LARGE SCALE GENOMIC DNA]</scope>
</reference>
<evidence type="ECO:0008006" key="5">
    <source>
        <dbReference type="Google" id="ProtNLM"/>
    </source>
</evidence>
<protein>
    <recommendedName>
        <fullName evidence="5">Outer membrane protein beta-barrel domain-containing protein</fullName>
    </recommendedName>
</protein>
<name>A0A1Y5HTR2_OLEAN</name>
<accession>A0A1Y5HTR2</accession>
<evidence type="ECO:0000256" key="2">
    <source>
        <dbReference type="SAM" id="SignalP"/>
    </source>
</evidence>
<evidence type="ECO:0000313" key="3">
    <source>
        <dbReference type="EMBL" id="OUS40686.1"/>
    </source>
</evidence>
<dbReference type="EMBL" id="MABE01000275">
    <property type="protein sequence ID" value="OUS40686.1"/>
    <property type="molecule type" value="Genomic_DNA"/>
</dbReference>
<dbReference type="Proteomes" id="UP000227088">
    <property type="component" value="Unassembled WGS sequence"/>
</dbReference>
<keyword evidence="2" id="KW-0732">Signal</keyword>
<feature type="chain" id="PRO_5012238229" description="Outer membrane protein beta-barrel domain-containing protein" evidence="2">
    <location>
        <begin position="19"/>
        <end position="209"/>
    </location>
</feature>
<evidence type="ECO:0000313" key="4">
    <source>
        <dbReference type="Proteomes" id="UP000227088"/>
    </source>
</evidence>
<dbReference type="SUPFAM" id="SSF56935">
    <property type="entry name" value="Porins"/>
    <property type="match status" value="1"/>
</dbReference>
<feature type="signal peptide" evidence="2">
    <location>
        <begin position="1"/>
        <end position="18"/>
    </location>
</feature>
<gene>
    <name evidence="3" type="ORF">A9R00_04765</name>
</gene>
<evidence type="ECO:0000256" key="1">
    <source>
        <dbReference type="SAM" id="MobiDB-lite"/>
    </source>
</evidence>